<dbReference type="Gene3D" id="2.115.10.20">
    <property type="entry name" value="Glycosyl hydrolase domain, family 43"/>
    <property type="match status" value="1"/>
</dbReference>
<dbReference type="PANTHER" id="PTHR43301">
    <property type="entry name" value="ARABINAN ENDO-1,5-ALPHA-L-ARABINOSIDASE"/>
    <property type="match status" value="1"/>
</dbReference>
<dbReference type="SUPFAM" id="SSF75005">
    <property type="entry name" value="Arabinanase/levansucrase/invertase"/>
    <property type="match status" value="1"/>
</dbReference>
<evidence type="ECO:0000256" key="5">
    <source>
        <dbReference type="PIRSR" id="PIRSR606710-1"/>
    </source>
</evidence>
<dbReference type="PROSITE" id="PS51257">
    <property type="entry name" value="PROKAR_LIPOPROTEIN"/>
    <property type="match status" value="1"/>
</dbReference>
<dbReference type="InterPro" id="IPR050727">
    <property type="entry name" value="GH43_arabinanases"/>
</dbReference>
<keyword evidence="10" id="KW-1185">Reference proteome</keyword>
<evidence type="ECO:0000256" key="4">
    <source>
        <dbReference type="ARBA" id="ARBA00023295"/>
    </source>
</evidence>
<evidence type="ECO:0000256" key="8">
    <source>
        <dbReference type="SAM" id="SignalP"/>
    </source>
</evidence>
<comment type="similarity">
    <text evidence="2 7">Belongs to the glycosyl hydrolase 43 family.</text>
</comment>
<evidence type="ECO:0000256" key="2">
    <source>
        <dbReference type="ARBA" id="ARBA00009865"/>
    </source>
</evidence>
<dbReference type="RefSeq" id="WP_147645846.1">
    <property type="nucleotide sequence ID" value="NZ_CP042806.1"/>
</dbReference>
<evidence type="ECO:0000256" key="1">
    <source>
        <dbReference type="ARBA" id="ARBA00004834"/>
    </source>
</evidence>
<evidence type="ECO:0000313" key="9">
    <source>
        <dbReference type="EMBL" id="QEE26708.1"/>
    </source>
</evidence>
<dbReference type="OrthoDB" id="9801455at2"/>
<reference evidence="9 10" key="1">
    <citation type="submission" date="2019-08" db="EMBL/GenBank/DDBJ databases">
        <title>Complete genome sequence of Terriglobus albidus strain ORNL.</title>
        <authorList>
            <person name="Podar M."/>
        </authorList>
    </citation>
    <scope>NUCLEOTIDE SEQUENCE [LARGE SCALE GENOMIC DNA]</scope>
    <source>
        <strain evidence="9 10">ORNL</strain>
    </source>
</reference>
<dbReference type="AlphaFoldDB" id="A0A5B9E440"/>
<evidence type="ECO:0000256" key="7">
    <source>
        <dbReference type="RuleBase" id="RU361187"/>
    </source>
</evidence>
<evidence type="ECO:0000256" key="6">
    <source>
        <dbReference type="PIRSR" id="PIRSR606710-2"/>
    </source>
</evidence>
<accession>A0A5B9E440</accession>
<dbReference type="Pfam" id="PF04616">
    <property type="entry name" value="Glyco_hydro_43"/>
    <property type="match status" value="1"/>
</dbReference>
<sequence>MSPPRRALVLCALSAFSALLSSCGSGLHASDIAANPLSYGGQPTIALGATSVSGDIAPVRDPSVIYAGGTYYLFVTDAVGAWNGSLPFLCSSDRAVWRYCGSVFPAVPAWLQAKLPGLTEIWAPDISYFNGEYHIYYSASIVNTTRTVIGLATNVTLDFQDPRYHWVDRGMVTESFAGAEINDLDPNVLVDGDRVWLSYGSYWDGIRQREIDPATGMLKPGPVYEMAARPWVPVHPIEGSSQLRHDGWYYLFVSIDRCCNADLATNNYKMAVGRSKSPNGPFVAKDGTPMMDGGSTVILEGSAQWVGVGGGTVYDDPSSGKTMIVFHGQKITEGGRATLWVKEVSWADGWPVVL</sequence>
<dbReference type="Proteomes" id="UP000321820">
    <property type="component" value="Chromosome"/>
</dbReference>
<dbReference type="InterPro" id="IPR023296">
    <property type="entry name" value="Glyco_hydro_beta-prop_sf"/>
</dbReference>
<gene>
    <name evidence="9" type="ORF">FTW19_01010</name>
</gene>
<proteinExistence type="inferred from homology"/>
<dbReference type="KEGG" id="talb:FTW19_01010"/>
<dbReference type="PANTHER" id="PTHR43301:SF3">
    <property type="entry name" value="ARABINAN ENDO-1,5-ALPHA-L-ARABINOSIDASE A-RELATED"/>
    <property type="match status" value="1"/>
</dbReference>
<dbReference type="CDD" id="cd08998">
    <property type="entry name" value="GH43_Arb43a-like"/>
    <property type="match status" value="1"/>
</dbReference>
<keyword evidence="4 7" id="KW-0326">Glycosidase</keyword>
<feature type="signal peptide" evidence="8">
    <location>
        <begin position="1"/>
        <end position="29"/>
    </location>
</feature>
<dbReference type="InterPro" id="IPR006710">
    <property type="entry name" value="Glyco_hydro_43"/>
</dbReference>
<dbReference type="EMBL" id="CP042806">
    <property type="protein sequence ID" value="QEE26708.1"/>
    <property type="molecule type" value="Genomic_DNA"/>
</dbReference>
<keyword evidence="8" id="KW-0732">Signal</keyword>
<comment type="pathway">
    <text evidence="1">Glycan metabolism; L-arabinan degradation.</text>
</comment>
<evidence type="ECO:0000256" key="3">
    <source>
        <dbReference type="ARBA" id="ARBA00022801"/>
    </source>
</evidence>
<organism evidence="9 10">
    <name type="scientific">Terriglobus albidus</name>
    <dbReference type="NCBI Taxonomy" id="1592106"/>
    <lineage>
        <taxon>Bacteria</taxon>
        <taxon>Pseudomonadati</taxon>
        <taxon>Acidobacteriota</taxon>
        <taxon>Terriglobia</taxon>
        <taxon>Terriglobales</taxon>
        <taxon>Acidobacteriaceae</taxon>
        <taxon>Terriglobus</taxon>
    </lineage>
</organism>
<feature type="active site" description="Proton donor" evidence="5">
    <location>
        <position position="238"/>
    </location>
</feature>
<dbReference type="GO" id="GO:0005975">
    <property type="term" value="P:carbohydrate metabolic process"/>
    <property type="evidence" value="ECO:0007669"/>
    <property type="project" value="InterPro"/>
</dbReference>
<name>A0A5B9E440_9BACT</name>
<evidence type="ECO:0000313" key="10">
    <source>
        <dbReference type="Proteomes" id="UP000321820"/>
    </source>
</evidence>
<dbReference type="GO" id="GO:0004553">
    <property type="term" value="F:hydrolase activity, hydrolyzing O-glycosyl compounds"/>
    <property type="evidence" value="ECO:0007669"/>
    <property type="project" value="InterPro"/>
</dbReference>
<keyword evidence="3 7" id="KW-0378">Hydrolase</keyword>
<feature type="active site" description="Proton acceptor" evidence="5">
    <location>
        <position position="61"/>
    </location>
</feature>
<feature type="chain" id="PRO_5022849767" evidence="8">
    <location>
        <begin position="30"/>
        <end position="354"/>
    </location>
</feature>
<protein>
    <submittedName>
        <fullName evidence="9">Arabinan endo-1,5-alpha-L-arabinosidase</fullName>
    </submittedName>
</protein>
<feature type="site" description="Important for catalytic activity, responsible for pKa modulation of the active site Glu and correct orientation of both the proton donor and substrate" evidence="6">
    <location>
        <position position="185"/>
    </location>
</feature>